<feature type="domain" description="PTS EIIB type-2" evidence="7">
    <location>
        <begin position="419"/>
        <end position="507"/>
    </location>
</feature>
<dbReference type="SUPFAM" id="SSF55804">
    <property type="entry name" value="Phoshotransferase/anion transport protein"/>
    <property type="match status" value="1"/>
</dbReference>
<keyword evidence="5" id="KW-0804">Transcription</keyword>
<dbReference type="InterPro" id="IPR036390">
    <property type="entry name" value="WH_DNA-bd_sf"/>
</dbReference>
<feature type="domain" description="PTS EIIA type-2" evidence="6">
    <location>
        <begin position="536"/>
        <end position="683"/>
    </location>
</feature>
<dbReference type="PROSITE" id="PS51099">
    <property type="entry name" value="PTS_EIIB_TYPE_2"/>
    <property type="match status" value="1"/>
</dbReference>
<name>A0A1E7DNY2_9BACI</name>
<evidence type="ECO:0000259" key="7">
    <source>
        <dbReference type="PROSITE" id="PS51099"/>
    </source>
</evidence>
<dbReference type="GO" id="GO:0009401">
    <property type="term" value="P:phosphoenolpyruvate-dependent sugar phosphotransferase system"/>
    <property type="evidence" value="ECO:0007669"/>
    <property type="project" value="InterPro"/>
</dbReference>
<keyword evidence="9" id="KW-0813">Transport</keyword>
<sequence>MYVSARERLILDLLIDREEEMTVKDLADDIDVSVRTVHRDLKGIEQMIEAYDLKLVKKAGVGVQLVGAKEKRDELKMAISHLSYSEYTPDERQTMLLCALLESIEPVKLVSLANDLRVTIATVSNDLTKLEKTLKQFGLTIVRRRGYGVELEGSETAKRRAMSSIIAENVNEVEFLSLVKESIQKKTQDSSDSISERLLGLVEKKKLLIVEKVVKEINAGLPYPVADSAYIGLVVHLALAIERIERGGNIQMDRAYLNQLQAAPEFDIAREMTEKLKAVFQMDIPEAEVGYITMHLQGAKLRQDKEYVLEESSFQVALKAKGLIQFVEEKLGIGLLDDQSLFQGLVVHLKPAMYRIKQKMGITNPLLERIQSDYSDLFAIVKQAVHHVFPSTDVPDEEIGYLVMHFGSALPGAKPAGPLKAYTICSTGIGTSKMLAARLQQEVPELTSIKNISLFELSNLELDDDLVISTIPLPDFDHDHIVVSPVLTKEDLTKVHAYIRRHNAIPVQPERTAFKQPVRSFGQIEKTVGSIQRYSDALQNILRQLSVTRSEKNAAEEVLKEACTVLSSIQSEETIVQALLQREKLGGIGIPGTKIAFFHARHPDVLTPSFTMHRLAKPVILEGMDQQKMKSDTIIMMLSPDPYHAEGLELLSMISSLIIESDDSIALFQSGREEEIKEWMATKLETFLYEKITELRSV</sequence>
<keyword evidence="2" id="KW-0677">Repeat</keyword>
<dbReference type="AlphaFoldDB" id="A0A1E7DNY2"/>
<dbReference type="Gene3D" id="1.10.1790.10">
    <property type="entry name" value="PRD domain"/>
    <property type="match status" value="2"/>
</dbReference>
<dbReference type="CDD" id="cd05568">
    <property type="entry name" value="PTS_IIB_bgl_like"/>
    <property type="match status" value="1"/>
</dbReference>
<dbReference type="InterPro" id="IPR013011">
    <property type="entry name" value="PTS_EIIB_2"/>
</dbReference>
<evidence type="ECO:0000259" key="8">
    <source>
        <dbReference type="PROSITE" id="PS51372"/>
    </source>
</evidence>
<dbReference type="InterPro" id="IPR013196">
    <property type="entry name" value="HTH_11"/>
</dbReference>
<gene>
    <name evidence="9" type="ORF">BA724_05665</name>
</gene>
<dbReference type="SUPFAM" id="SSF63520">
    <property type="entry name" value="PTS-regulatory domain, PRD"/>
    <property type="match status" value="2"/>
</dbReference>
<dbReference type="PROSITE" id="PS51372">
    <property type="entry name" value="PRD_2"/>
    <property type="match status" value="2"/>
</dbReference>
<evidence type="ECO:0000256" key="5">
    <source>
        <dbReference type="ARBA" id="ARBA00023163"/>
    </source>
</evidence>
<dbReference type="SUPFAM" id="SSF52794">
    <property type="entry name" value="PTS system IIB component-like"/>
    <property type="match status" value="1"/>
</dbReference>
<dbReference type="InterPro" id="IPR011608">
    <property type="entry name" value="PRD"/>
</dbReference>
<evidence type="ECO:0000259" key="6">
    <source>
        <dbReference type="PROSITE" id="PS51094"/>
    </source>
</evidence>
<keyword evidence="3" id="KW-0805">Transcription regulation</keyword>
<evidence type="ECO:0000256" key="1">
    <source>
        <dbReference type="ARBA" id="ARBA00022679"/>
    </source>
</evidence>
<dbReference type="Proteomes" id="UP000095658">
    <property type="component" value="Unassembled WGS sequence"/>
</dbReference>
<evidence type="ECO:0000256" key="3">
    <source>
        <dbReference type="ARBA" id="ARBA00023015"/>
    </source>
</evidence>
<keyword evidence="4" id="KW-0010">Activator</keyword>
<dbReference type="Gene3D" id="3.40.50.2300">
    <property type="match status" value="1"/>
</dbReference>
<dbReference type="OrthoDB" id="9776005at2"/>
<protein>
    <submittedName>
        <fullName evidence="9">PTS sugar transporter</fullName>
    </submittedName>
</protein>
<dbReference type="STRING" id="1714016.BA724_05665"/>
<keyword evidence="10" id="KW-1185">Reference proteome</keyword>
<proteinExistence type="predicted"/>
<dbReference type="GO" id="GO:0006355">
    <property type="term" value="P:regulation of DNA-templated transcription"/>
    <property type="evidence" value="ECO:0007669"/>
    <property type="project" value="InterPro"/>
</dbReference>
<evidence type="ECO:0000256" key="4">
    <source>
        <dbReference type="ARBA" id="ARBA00023159"/>
    </source>
</evidence>
<dbReference type="PROSITE" id="PS51094">
    <property type="entry name" value="PTS_EIIA_TYPE_2"/>
    <property type="match status" value="1"/>
</dbReference>
<dbReference type="InterPro" id="IPR036634">
    <property type="entry name" value="PRD_sf"/>
</dbReference>
<dbReference type="InterPro" id="IPR007737">
    <property type="entry name" value="Mga_HTH"/>
</dbReference>
<dbReference type="InterPro" id="IPR036095">
    <property type="entry name" value="PTS_EIIB-like_sf"/>
</dbReference>
<dbReference type="Pfam" id="PF08279">
    <property type="entry name" value="HTH_11"/>
    <property type="match status" value="1"/>
</dbReference>
<dbReference type="Gene3D" id="3.40.930.10">
    <property type="entry name" value="Mannitol-specific EII, Chain A"/>
    <property type="match status" value="1"/>
</dbReference>
<organism evidence="9 10">
    <name type="scientific">Domibacillus iocasae</name>
    <dbReference type="NCBI Taxonomy" id="1714016"/>
    <lineage>
        <taxon>Bacteria</taxon>
        <taxon>Bacillati</taxon>
        <taxon>Bacillota</taxon>
        <taxon>Bacilli</taxon>
        <taxon>Bacillales</taxon>
        <taxon>Bacillaceae</taxon>
        <taxon>Domibacillus</taxon>
    </lineage>
</organism>
<dbReference type="RefSeq" id="WP_069938386.1">
    <property type="nucleotide sequence ID" value="NZ_MAMP01000021.1"/>
</dbReference>
<evidence type="ECO:0000313" key="9">
    <source>
        <dbReference type="EMBL" id="OES44763.1"/>
    </source>
</evidence>
<evidence type="ECO:0000313" key="10">
    <source>
        <dbReference type="Proteomes" id="UP000095658"/>
    </source>
</evidence>
<accession>A0A1E7DNY2</accession>
<dbReference type="Gene3D" id="1.10.10.10">
    <property type="entry name" value="Winged helix-like DNA-binding domain superfamily/Winged helix DNA-binding domain"/>
    <property type="match status" value="2"/>
</dbReference>
<reference evidence="9 10" key="1">
    <citation type="submission" date="2016-06" db="EMBL/GenBank/DDBJ databases">
        <title>Domibacillus iocasae genome sequencing.</title>
        <authorList>
            <person name="Verma A."/>
            <person name="Pal Y."/>
            <person name="Ojha A.K."/>
            <person name="Krishnamurthi S."/>
        </authorList>
    </citation>
    <scope>NUCLEOTIDE SEQUENCE [LARGE SCALE GENOMIC DNA]</scope>
    <source>
        <strain evidence="9 10">DSM 29979</strain>
    </source>
</reference>
<comment type="caution">
    <text evidence="9">The sequence shown here is derived from an EMBL/GenBank/DDBJ whole genome shotgun (WGS) entry which is preliminary data.</text>
</comment>
<dbReference type="PANTHER" id="PTHR30185:SF18">
    <property type="entry name" value="TRANSCRIPTIONAL REGULATOR MTLR"/>
    <property type="match status" value="1"/>
</dbReference>
<keyword evidence="9" id="KW-0762">Sugar transport</keyword>
<dbReference type="SUPFAM" id="SSF46785">
    <property type="entry name" value="Winged helix' DNA-binding domain"/>
    <property type="match status" value="1"/>
</dbReference>
<feature type="domain" description="PRD" evidence="8">
    <location>
        <begin position="311"/>
        <end position="416"/>
    </location>
</feature>
<keyword evidence="1" id="KW-0808">Transferase</keyword>
<dbReference type="InterPro" id="IPR002178">
    <property type="entry name" value="PTS_EIIA_type-2_dom"/>
</dbReference>
<dbReference type="PANTHER" id="PTHR30185">
    <property type="entry name" value="CRYPTIC BETA-GLUCOSIDE BGL OPERON ANTITERMINATOR"/>
    <property type="match status" value="1"/>
</dbReference>
<dbReference type="Pfam" id="PF00359">
    <property type="entry name" value="PTS_EIIA_2"/>
    <property type="match status" value="1"/>
</dbReference>
<dbReference type="GO" id="GO:0008982">
    <property type="term" value="F:protein-N(PI)-phosphohistidine-sugar phosphotransferase activity"/>
    <property type="evidence" value="ECO:0007669"/>
    <property type="project" value="InterPro"/>
</dbReference>
<dbReference type="Pfam" id="PF00874">
    <property type="entry name" value="PRD"/>
    <property type="match status" value="2"/>
</dbReference>
<dbReference type="EMBL" id="MAMP01000021">
    <property type="protein sequence ID" value="OES44763.1"/>
    <property type="molecule type" value="Genomic_DNA"/>
</dbReference>
<feature type="domain" description="PRD" evidence="8">
    <location>
        <begin position="201"/>
        <end position="306"/>
    </location>
</feature>
<dbReference type="InterPro" id="IPR016152">
    <property type="entry name" value="PTrfase/Anion_transptr"/>
</dbReference>
<dbReference type="InterPro" id="IPR036388">
    <property type="entry name" value="WH-like_DNA-bd_sf"/>
</dbReference>
<dbReference type="InterPro" id="IPR050661">
    <property type="entry name" value="BglG_antiterminators"/>
</dbReference>
<dbReference type="Pfam" id="PF05043">
    <property type="entry name" value="Mga"/>
    <property type="match status" value="1"/>
</dbReference>
<evidence type="ECO:0000256" key="2">
    <source>
        <dbReference type="ARBA" id="ARBA00022737"/>
    </source>
</evidence>